<keyword evidence="4" id="KW-1185">Reference proteome</keyword>
<dbReference type="InterPro" id="IPR032256">
    <property type="entry name" value="DUF4829"/>
</dbReference>
<dbReference type="Pfam" id="PF16111">
    <property type="entry name" value="DUF4829"/>
    <property type="match status" value="1"/>
</dbReference>
<dbReference type="OrthoDB" id="9801008at2"/>
<dbReference type="AlphaFoldDB" id="A0A371J0D4"/>
<dbReference type="Proteomes" id="UP000215694">
    <property type="component" value="Unassembled WGS sequence"/>
</dbReference>
<comment type="caution">
    <text evidence="3">The sequence shown here is derived from an EMBL/GenBank/DDBJ whole genome shotgun (WGS) entry which is preliminary data.</text>
</comment>
<dbReference type="RefSeq" id="WP_094367130.1">
    <property type="nucleotide sequence ID" value="NZ_NOJY02000031.1"/>
</dbReference>
<accession>A0A371J0D4</accession>
<keyword evidence="1" id="KW-0732">Signal</keyword>
<evidence type="ECO:0000313" key="3">
    <source>
        <dbReference type="EMBL" id="RDY26261.1"/>
    </source>
</evidence>
<proteinExistence type="predicted"/>
<evidence type="ECO:0000256" key="1">
    <source>
        <dbReference type="SAM" id="SignalP"/>
    </source>
</evidence>
<sequence>MKRIAIYLSMILLIFSLVGCNRNDESTNIKIDIGESTKFSEEEINKAVECLKRNFDFEASTLTKISYNEEISNTAIKNYLEFGNGAENKVKAENVIALVSDFEVDDSGDNPVLNPGETYTNYNWILIRDDKNSGWEIDEWGF</sequence>
<organism evidence="3 4">
    <name type="scientific">Romboutsia weinsteinii</name>
    <dbReference type="NCBI Taxonomy" id="2020949"/>
    <lineage>
        <taxon>Bacteria</taxon>
        <taxon>Bacillati</taxon>
        <taxon>Bacillota</taxon>
        <taxon>Clostridia</taxon>
        <taxon>Peptostreptococcales</taxon>
        <taxon>Peptostreptococcaceae</taxon>
        <taxon>Romboutsia</taxon>
    </lineage>
</organism>
<feature type="chain" id="PRO_5038816904" evidence="1">
    <location>
        <begin position="21"/>
        <end position="142"/>
    </location>
</feature>
<reference evidence="3 4" key="1">
    <citation type="journal article" date="2017" name="Genome Announc.">
        <title>Draft Genome Sequence of Romboutsia weinsteinii sp. nov. Strain CCRI-19649(T) Isolated from Surface Water.</title>
        <authorList>
            <person name="Maheux A.F."/>
            <person name="Boudreau D.K."/>
            <person name="Berube E."/>
            <person name="Boissinot M."/>
            <person name="Cantin P."/>
            <person name="Raymond F."/>
            <person name="Corbeil J."/>
            <person name="Omar R.F."/>
            <person name="Bergeron M.G."/>
        </authorList>
    </citation>
    <scope>NUCLEOTIDE SEQUENCE [LARGE SCALE GENOMIC DNA]</scope>
    <source>
        <strain evidence="3 4">CCRI-19649</strain>
    </source>
</reference>
<evidence type="ECO:0000259" key="2">
    <source>
        <dbReference type="Pfam" id="PF16111"/>
    </source>
</evidence>
<name>A0A371J0D4_9FIRM</name>
<dbReference type="PROSITE" id="PS51257">
    <property type="entry name" value="PROKAR_LIPOPROTEIN"/>
    <property type="match status" value="1"/>
</dbReference>
<dbReference type="EMBL" id="NOJY02000031">
    <property type="protein sequence ID" value="RDY26261.1"/>
    <property type="molecule type" value="Genomic_DNA"/>
</dbReference>
<feature type="domain" description="DUF4829" evidence="2">
    <location>
        <begin position="56"/>
        <end position="141"/>
    </location>
</feature>
<gene>
    <name evidence="3" type="ORF">CHL78_014280</name>
</gene>
<protein>
    <submittedName>
        <fullName evidence="3">DUF4829 domain-containing protein</fullName>
    </submittedName>
</protein>
<feature type="signal peptide" evidence="1">
    <location>
        <begin position="1"/>
        <end position="20"/>
    </location>
</feature>
<evidence type="ECO:0000313" key="4">
    <source>
        <dbReference type="Proteomes" id="UP000215694"/>
    </source>
</evidence>